<sequence>NMKSLDSYNNLEVGKNVKARPVLERVAARGSGSNAGSPAVPPPSPLVEPSCAVSLQTDGARVTDTHPLPPP</sequence>
<keyword evidence="3" id="KW-1185">Reference proteome</keyword>
<feature type="region of interest" description="Disordered" evidence="1">
    <location>
        <begin position="28"/>
        <end position="71"/>
    </location>
</feature>
<proteinExistence type="predicted"/>
<dbReference type="AlphaFoldDB" id="A0A392RH74"/>
<organism evidence="2 3">
    <name type="scientific">Trifolium medium</name>
    <dbReference type="NCBI Taxonomy" id="97028"/>
    <lineage>
        <taxon>Eukaryota</taxon>
        <taxon>Viridiplantae</taxon>
        <taxon>Streptophyta</taxon>
        <taxon>Embryophyta</taxon>
        <taxon>Tracheophyta</taxon>
        <taxon>Spermatophyta</taxon>
        <taxon>Magnoliopsida</taxon>
        <taxon>eudicotyledons</taxon>
        <taxon>Gunneridae</taxon>
        <taxon>Pentapetalae</taxon>
        <taxon>rosids</taxon>
        <taxon>fabids</taxon>
        <taxon>Fabales</taxon>
        <taxon>Fabaceae</taxon>
        <taxon>Papilionoideae</taxon>
        <taxon>50 kb inversion clade</taxon>
        <taxon>NPAAA clade</taxon>
        <taxon>Hologalegina</taxon>
        <taxon>IRL clade</taxon>
        <taxon>Trifolieae</taxon>
        <taxon>Trifolium</taxon>
    </lineage>
</organism>
<dbReference type="EMBL" id="LXQA010228544">
    <property type="protein sequence ID" value="MCI35931.1"/>
    <property type="molecule type" value="Genomic_DNA"/>
</dbReference>
<comment type="caution">
    <text evidence="2">The sequence shown here is derived from an EMBL/GenBank/DDBJ whole genome shotgun (WGS) entry which is preliminary data.</text>
</comment>
<dbReference type="Proteomes" id="UP000265520">
    <property type="component" value="Unassembled WGS sequence"/>
</dbReference>
<evidence type="ECO:0000313" key="3">
    <source>
        <dbReference type="Proteomes" id="UP000265520"/>
    </source>
</evidence>
<evidence type="ECO:0000313" key="2">
    <source>
        <dbReference type="EMBL" id="MCI35931.1"/>
    </source>
</evidence>
<feature type="non-terminal residue" evidence="2">
    <location>
        <position position="1"/>
    </location>
</feature>
<evidence type="ECO:0000256" key="1">
    <source>
        <dbReference type="SAM" id="MobiDB-lite"/>
    </source>
</evidence>
<feature type="non-terminal residue" evidence="2">
    <location>
        <position position="71"/>
    </location>
</feature>
<accession>A0A392RH74</accession>
<name>A0A392RH74_9FABA</name>
<protein>
    <submittedName>
        <fullName evidence="2">Uncharacterized protein</fullName>
    </submittedName>
</protein>
<reference evidence="2 3" key="1">
    <citation type="journal article" date="2018" name="Front. Plant Sci.">
        <title>Red Clover (Trifolium pratense) and Zigzag Clover (T. medium) - A Picture of Genomic Similarities and Differences.</title>
        <authorList>
            <person name="Dluhosova J."/>
            <person name="Istvanek J."/>
            <person name="Nedelnik J."/>
            <person name="Repkova J."/>
        </authorList>
    </citation>
    <scope>NUCLEOTIDE SEQUENCE [LARGE SCALE GENOMIC DNA]</scope>
    <source>
        <strain evidence="3">cv. 10/8</strain>
        <tissue evidence="2">Leaf</tissue>
    </source>
</reference>